<dbReference type="AlphaFoldDB" id="A0A743FYW1"/>
<comment type="caution">
    <text evidence="2">The sequence shown here is derived from an EMBL/GenBank/DDBJ whole genome shotgun (WGS) entry which is preliminary data.</text>
</comment>
<feature type="transmembrane region" description="Helical" evidence="1">
    <location>
        <begin position="121"/>
        <end position="140"/>
    </location>
</feature>
<proteinExistence type="predicted"/>
<protein>
    <submittedName>
        <fullName evidence="2">Protein traS</fullName>
    </submittedName>
</protein>
<evidence type="ECO:0000256" key="1">
    <source>
        <dbReference type="SAM" id="Phobius"/>
    </source>
</evidence>
<reference evidence="2" key="1">
    <citation type="journal article" date="2018" name="Genome Biol.">
        <title>SKESA: strategic k-mer extension for scrupulous assemblies.</title>
        <authorList>
            <person name="Souvorov A."/>
            <person name="Agarwala R."/>
            <person name="Lipman D.J."/>
        </authorList>
    </citation>
    <scope>NUCLEOTIDE SEQUENCE</scope>
    <source>
        <strain evidence="2">MA.MC_05-0704</strain>
    </source>
</reference>
<keyword evidence="1" id="KW-0472">Membrane</keyword>
<keyword evidence="1" id="KW-0812">Transmembrane</keyword>
<gene>
    <name evidence="2" type="ORF">G8J61_004154</name>
</gene>
<feature type="transmembrane region" description="Helical" evidence="1">
    <location>
        <begin position="69"/>
        <end position="101"/>
    </location>
</feature>
<name>A0A743FYW1_SALER</name>
<organism evidence="2">
    <name type="scientific">Salmonella enterica</name>
    <name type="common">Salmonella choleraesuis</name>
    <dbReference type="NCBI Taxonomy" id="28901"/>
    <lineage>
        <taxon>Bacteria</taxon>
        <taxon>Pseudomonadati</taxon>
        <taxon>Pseudomonadota</taxon>
        <taxon>Gammaproteobacteria</taxon>
        <taxon>Enterobacterales</taxon>
        <taxon>Enterobacteriaceae</taxon>
        <taxon>Salmonella</taxon>
    </lineage>
</organism>
<keyword evidence="1" id="KW-1133">Transmembrane helix</keyword>
<reference evidence="2" key="2">
    <citation type="submission" date="2020-02" db="EMBL/GenBank/DDBJ databases">
        <authorList>
            <consortium name="NCBI Pathogen Detection Project"/>
        </authorList>
    </citation>
    <scope>NUCLEOTIDE SEQUENCE</scope>
    <source>
        <strain evidence="2">MA.MC_05-0704</strain>
    </source>
</reference>
<accession>A0A743FYW1</accession>
<sequence length="142" mass="16518">MKRSELEKDAGFILTSMENRDYEIPTNKKVMAVIFGRLKYVYLQQLIFVILAFIVYKESGDLDYQFKKLIYLSLISCVTMLFFSLVFIGATYSNVCIFLILGDDVKRESILLQIVKNKIEFYARLLFIVNFLVGCILLLARL</sequence>
<dbReference type="EMBL" id="DAAUGG010000022">
    <property type="protein sequence ID" value="HAF1933566.1"/>
    <property type="molecule type" value="Genomic_DNA"/>
</dbReference>
<evidence type="ECO:0000313" key="2">
    <source>
        <dbReference type="EMBL" id="HAF1933566.1"/>
    </source>
</evidence>
<feature type="transmembrane region" description="Helical" evidence="1">
    <location>
        <begin position="40"/>
        <end position="57"/>
    </location>
</feature>